<name>A0AA41RUC5_PAPNU</name>
<proteinExistence type="predicted"/>
<evidence type="ECO:0000313" key="2">
    <source>
        <dbReference type="Proteomes" id="UP001177140"/>
    </source>
</evidence>
<organism evidence="1 2">
    <name type="scientific">Papaver nudicaule</name>
    <name type="common">Iceland poppy</name>
    <dbReference type="NCBI Taxonomy" id="74823"/>
    <lineage>
        <taxon>Eukaryota</taxon>
        <taxon>Viridiplantae</taxon>
        <taxon>Streptophyta</taxon>
        <taxon>Embryophyta</taxon>
        <taxon>Tracheophyta</taxon>
        <taxon>Spermatophyta</taxon>
        <taxon>Magnoliopsida</taxon>
        <taxon>Ranunculales</taxon>
        <taxon>Papaveraceae</taxon>
        <taxon>Papaveroideae</taxon>
        <taxon>Papaver</taxon>
    </lineage>
</organism>
<sequence>DLATQMSDEKAHHNRFERASRMAEIEDLQTPHNPFSPLLIKDPREYFNSQQDNALKALGDGRWNINYQL</sequence>
<dbReference type="Proteomes" id="UP001177140">
    <property type="component" value="Unassembled WGS sequence"/>
</dbReference>
<accession>A0AA41RUC5</accession>
<evidence type="ECO:0000313" key="1">
    <source>
        <dbReference type="EMBL" id="MCL7022975.1"/>
    </source>
</evidence>
<reference evidence="1" key="1">
    <citation type="submission" date="2022-03" db="EMBL/GenBank/DDBJ databases">
        <title>A functionally conserved STORR gene fusion in Papaver species that diverged 16.8 million years ago.</title>
        <authorList>
            <person name="Catania T."/>
        </authorList>
    </citation>
    <scope>NUCLEOTIDE SEQUENCE</scope>
    <source>
        <strain evidence="1">S-191538</strain>
    </source>
</reference>
<keyword evidence="2" id="KW-1185">Reference proteome</keyword>
<dbReference type="EMBL" id="JAJJMA010017229">
    <property type="protein sequence ID" value="MCL7022975.1"/>
    <property type="molecule type" value="Genomic_DNA"/>
</dbReference>
<comment type="caution">
    <text evidence="1">The sequence shown here is derived from an EMBL/GenBank/DDBJ whole genome shotgun (WGS) entry which is preliminary data.</text>
</comment>
<dbReference type="AlphaFoldDB" id="A0AA41RUC5"/>
<gene>
    <name evidence="1" type="ORF">MKW94_004759</name>
</gene>
<feature type="non-terminal residue" evidence="1">
    <location>
        <position position="1"/>
    </location>
</feature>
<protein>
    <submittedName>
        <fullName evidence="1">Uncharacterized protein</fullName>
    </submittedName>
</protein>